<protein>
    <submittedName>
        <fullName evidence="8">Chromate transporter</fullName>
    </submittedName>
</protein>
<comment type="subcellular location">
    <subcellularLocation>
        <location evidence="1">Cell membrane</location>
        <topology evidence="1">Multi-pass membrane protein</topology>
    </subcellularLocation>
</comment>
<dbReference type="RefSeq" id="WP_074719140.1">
    <property type="nucleotide sequence ID" value="NZ_FNPG01000036.1"/>
</dbReference>
<feature type="transmembrane region" description="Helical" evidence="7">
    <location>
        <begin position="172"/>
        <end position="187"/>
    </location>
</feature>
<evidence type="ECO:0000256" key="5">
    <source>
        <dbReference type="ARBA" id="ARBA00022989"/>
    </source>
</evidence>
<dbReference type="OrthoDB" id="9788907at2"/>
<keyword evidence="6 7" id="KW-0472">Membrane</keyword>
<evidence type="ECO:0000313" key="9">
    <source>
        <dbReference type="Proteomes" id="UP000183918"/>
    </source>
</evidence>
<evidence type="ECO:0000256" key="1">
    <source>
        <dbReference type="ARBA" id="ARBA00004651"/>
    </source>
</evidence>
<dbReference type="Proteomes" id="UP000183918">
    <property type="component" value="Unassembled WGS sequence"/>
</dbReference>
<dbReference type="EMBL" id="FNPG01000036">
    <property type="protein sequence ID" value="SDY77833.1"/>
    <property type="molecule type" value="Genomic_DNA"/>
</dbReference>
<accession>A0A1H3MMW2</accession>
<dbReference type="Pfam" id="PF02417">
    <property type="entry name" value="Chromate_transp"/>
    <property type="match status" value="1"/>
</dbReference>
<feature type="transmembrane region" description="Helical" evidence="7">
    <location>
        <begin position="144"/>
        <end position="165"/>
    </location>
</feature>
<evidence type="ECO:0000256" key="7">
    <source>
        <dbReference type="SAM" id="Phobius"/>
    </source>
</evidence>
<proteinExistence type="inferred from homology"/>
<keyword evidence="9" id="KW-1185">Reference proteome</keyword>
<comment type="similarity">
    <text evidence="2">Belongs to the chromate ion transporter (CHR) (TC 2.A.51) family.</text>
</comment>
<dbReference type="PANTHER" id="PTHR43663:SF1">
    <property type="entry name" value="CHROMATE TRANSPORTER"/>
    <property type="match status" value="1"/>
</dbReference>
<dbReference type="GO" id="GO:0005886">
    <property type="term" value="C:plasma membrane"/>
    <property type="evidence" value="ECO:0007669"/>
    <property type="project" value="UniProtKB-SubCell"/>
</dbReference>
<feature type="transmembrane region" description="Helical" evidence="7">
    <location>
        <begin position="72"/>
        <end position="97"/>
    </location>
</feature>
<organism evidence="8 9">
    <name type="scientific">Lachnobacterium bovis DSM 14045</name>
    <dbReference type="NCBI Taxonomy" id="1122142"/>
    <lineage>
        <taxon>Bacteria</taxon>
        <taxon>Bacillati</taxon>
        <taxon>Bacillota</taxon>
        <taxon>Clostridia</taxon>
        <taxon>Lachnospirales</taxon>
        <taxon>Lachnospiraceae</taxon>
        <taxon>Lachnobacterium</taxon>
    </lineage>
</organism>
<feature type="transmembrane region" description="Helical" evidence="7">
    <location>
        <begin position="109"/>
        <end position="132"/>
    </location>
</feature>
<dbReference type="InterPro" id="IPR052518">
    <property type="entry name" value="CHR_Transporter"/>
</dbReference>
<keyword evidence="3" id="KW-1003">Cell membrane</keyword>
<dbReference type="GO" id="GO:0015109">
    <property type="term" value="F:chromate transmembrane transporter activity"/>
    <property type="evidence" value="ECO:0007669"/>
    <property type="project" value="InterPro"/>
</dbReference>
<evidence type="ECO:0000256" key="3">
    <source>
        <dbReference type="ARBA" id="ARBA00022475"/>
    </source>
</evidence>
<evidence type="ECO:0000256" key="4">
    <source>
        <dbReference type="ARBA" id="ARBA00022692"/>
    </source>
</evidence>
<keyword evidence="4 7" id="KW-0812">Transmembrane</keyword>
<reference evidence="8 9" key="1">
    <citation type="submission" date="2016-10" db="EMBL/GenBank/DDBJ databases">
        <authorList>
            <person name="de Groot N.N."/>
        </authorList>
    </citation>
    <scope>NUCLEOTIDE SEQUENCE [LARGE SCALE GENOMIC DNA]</scope>
    <source>
        <strain evidence="8 9">DSM 14045</strain>
    </source>
</reference>
<dbReference type="STRING" id="1122142.SAMN02910414_02359"/>
<keyword evidence="5 7" id="KW-1133">Transmembrane helix</keyword>
<dbReference type="PANTHER" id="PTHR43663">
    <property type="entry name" value="CHROMATE TRANSPORT PROTEIN-RELATED"/>
    <property type="match status" value="1"/>
</dbReference>
<evidence type="ECO:0000256" key="2">
    <source>
        <dbReference type="ARBA" id="ARBA00005262"/>
    </source>
</evidence>
<evidence type="ECO:0000313" key="8">
    <source>
        <dbReference type="EMBL" id="SDY77833.1"/>
    </source>
</evidence>
<evidence type="ECO:0000256" key="6">
    <source>
        <dbReference type="ARBA" id="ARBA00023136"/>
    </source>
</evidence>
<gene>
    <name evidence="8" type="ORF">SAMN02910414_02359</name>
</gene>
<name>A0A1H3MMW2_9FIRM</name>
<dbReference type="AlphaFoldDB" id="A0A1H3MMW2"/>
<dbReference type="InterPro" id="IPR003370">
    <property type="entry name" value="Chromate_transpt"/>
</dbReference>
<sequence length="188" mass="20340">MIYIELFIGFLTVGLFSFGGAYAAIPLIRDVVLSYRWLDEEALTNMIAIAESTPGPIMVNLATYVGAQKAGMLGGIIATFAVTLPAFLIILLITVILRRFLEKNKYVQAILRGLKACITGIIAATGACMILKNVVPSLYKSTPNALPMIITFILSVMYFGSRLVLKNKISPILFIAFSAVLGVVVYGI</sequence>